<protein>
    <recommendedName>
        <fullName evidence="8">oligopeptidase A</fullName>
        <ecNumber evidence="8">3.4.24.70</ecNumber>
    </recommendedName>
</protein>
<evidence type="ECO:0000256" key="1">
    <source>
        <dbReference type="ARBA" id="ARBA00006040"/>
    </source>
</evidence>
<dbReference type="FunFam" id="3.40.390.10:FF:000009">
    <property type="entry name" value="Oligopeptidase A"/>
    <property type="match status" value="1"/>
</dbReference>
<dbReference type="InterPro" id="IPR034005">
    <property type="entry name" value="M3A_DCP"/>
</dbReference>
<dbReference type="Gene3D" id="1.10.1370.10">
    <property type="entry name" value="Neurolysin, domain 3"/>
    <property type="match status" value="1"/>
</dbReference>
<keyword evidence="4 9" id="KW-0378">Hydrolase</keyword>
<dbReference type="InterPro" id="IPR024079">
    <property type="entry name" value="MetalloPept_cat_dom_sf"/>
</dbReference>
<dbReference type="Pfam" id="PF19310">
    <property type="entry name" value="TOP_N"/>
    <property type="match status" value="1"/>
</dbReference>
<comment type="similarity">
    <text evidence="1 9">Belongs to the peptidase M3 family.</text>
</comment>
<dbReference type="Gene3D" id="1.10.1370.40">
    <property type="match status" value="1"/>
</dbReference>
<dbReference type="InterPro" id="IPR001567">
    <property type="entry name" value="Pept_M3A_M3B_dom"/>
</dbReference>
<dbReference type="OrthoDB" id="9773538at2"/>
<evidence type="ECO:0000256" key="7">
    <source>
        <dbReference type="ARBA" id="ARBA00024603"/>
    </source>
</evidence>
<dbReference type="SUPFAM" id="SSF55486">
    <property type="entry name" value="Metalloproteases ('zincins'), catalytic domain"/>
    <property type="match status" value="1"/>
</dbReference>
<organism evidence="12 13">
    <name type="scientific">Meiothermus taiwanensis</name>
    <dbReference type="NCBI Taxonomy" id="172827"/>
    <lineage>
        <taxon>Bacteria</taxon>
        <taxon>Thermotogati</taxon>
        <taxon>Deinococcota</taxon>
        <taxon>Deinococci</taxon>
        <taxon>Thermales</taxon>
        <taxon>Thermaceae</taxon>
        <taxon>Meiothermus</taxon>
    </lineage>
</organism>
<dbReference type="InterPro" id="IPR045666">
    <property type="entry name" value="OpdA_N"/>
</dbReference>
<evidence type="ECO:0000256" key="8">
    <source>
        <dbReference type="ARBA" id="ARBA00026100"/>
    </source>
</evidence>
<reference evidence="12 13" key="1">
    <citation type="submission" date="2018-08" db="EMBL/GenBank/DDBJ databases">
        <title>Meiothermus cateniformans JCM 15151 genome sequencing project.</title>
        <authorList>
            <person name="Da Costa M.S."/>
            <person name="Albuquerque L."/>
            <person name="Raposo P."/>
            <person name="Froufe H.J.C."/>
            <person name="Barroso C.S."/>
            <person name="Egas C."/>
        </authorList>
    </citation>
    <scope>NUCLEOTIDE SEQUENCE [LARGE SCALE GENOMIC DNA]</scope>
    <source>
        <strain evidence="12 13">JCM 15151</strain>
    </source>
</reference>
<proteinExistence type="inferred from homology"/>
<keyword evidence="3 9" id="KW-0479">Metal-binding</keyword>
<dbReference type="InterPro" id="IPR045090">
    <property type="entry name" value="Pept_M3A_M3B"/>
</dbReference>
<dbReference type="GO" id="GO:0004222">
    <property type="term" value="F:metalloendopeptidase activity"/>
    <property type="evidence" value="ECO:0007669"/>
    <property type="project" value="UniProtKB-EC"/>
</dbReference>
<dbReference type="GO" id="GO:0046872">
    <property type="term" value="F:metal ion binding"/>
    <property type="evidence" value="ECO:0007669"/>
    <property type="project" value="UniProtKB-UniRule"/>
</dbReference>
<evidence type="ECO:0000256" key="9">
    <source>
        <dbReference type="RuleBase" id="RU003435"/>
    </source>
</evidence>
<sequence length="675" mass="77103">MPENPLLEVRYDIPFSQIRPEHIEPAIQTLLAQAEAELEAILRVEGPRTLENTLLPLDRLGEGLGYAYTLVAHLESVASTPELRAAYKAIIPPTTAFYTKLQISAELYQALKDFAATPEASQLSPDWARFLKLRLDEFRRQGAGLPPEKKARLEAINTRLSELTTQFEQNVTDSTADWELYLDESQVAGLPPSALEAARQSARAKGREGYRFTLQQPSYLALQTYLDDAEIRKQVYLAYHRRATEPGRDNRPLIDEILALRREKAELLGYANFADYVLENRMAGKAETALRFEQDLKAAYEPYFKKELAALEAFRRELEGPEAPPLEPWDIAYYAEKQRKALYDFDEEELRPYFALPQVLEGLFEIVRRVFGLEVREVAGVDTWHPEVKTYEIYREGRRICRFFTDWHPRENKRGGAWMNTLIRGVRQGDTTEPHLGLMCGNLTPPVGDRPALLTHREVETIFHEFGHLLHLALSSVEVRSLVGTQVARDFVELPSQIMENWCWEREALDLFARHYQTGEPIPDELFEKMLRAKNYWAANQGMRQLAFGTVDLALHIHYTPSDGDVVAYARQVMQPFMPAPLPQDYAFVAGFAHLFGHPVGYAAGYYSYKWSEVLDADAFSRFKAEGIFNRQTGEDFITHILSKGNSVDPAELFRRFLGRDPDPKALLARSGLLD</sequence>
<dbReference type="PANTHER" id="PTHR43660:SF1">
    <property type="entry name" value="DIPEPTIDYL CARBOXYPEPTIDASE"/>
    <property type="match status" value="1"/>
</dbReference>
<dbReference type="Proteomes" id="UP000266089">
    <property type="component" value="Unassembled WGS sequence"/>
</dbReference>
<evidence type="ECO:0000259" key="11">
    <source>
        <dbReference type="Pfam" id="PF19310"/>
    </source>
</evidence>
<evidence type="ECO:0000256" key="5">
    <source>
        <dbReference type="ARBA" id="ARBA00022833"/>
    </source>
</evidence>
<dbReference type="AlphaFoldDB" id="A0A399E8U1"/>
<gene>
    <name evidence="12" type="primary">prlC</name>
    <name evidence="12" type="ORF">Mcate_00238</name>
</gene>
<evidence type="ECO:0000256" key="3">
    <source>
        <dbReference type="ARBA" id="ARBA00022723"/>
    </source>
</evidence>
<evidence type="ECO:0000313" key="13">
    <source>
        <dbReference type="Proteomes" id="UP000266089"/>
    </source>
</evidence>
<keyword evidence="6 9" id="KW-0482">Metalloprotease</keyword>
<feature type="domain" description="Peptidase M3A/M3B catalytic" evidence="10">
    <location>
        <begin position="224"/>
        <end position="672"/>
    </location>
</feature>
<dbReference type="Gene3D" id="3.40.390.10">
    <property type="entry name" value="Collagenase (Catalytic Domain)"/>
    <property type="match status" value="1"/>
</dbReference>
<dbReference type="EMBL" id="QWKX01000004">
    <property type="protein sequence ID" value="RIH79599.1"/>
    <property type="molecule type" value="Genomic_DNA"/>
</dbReference>
<keyword evidence="5 9" id="KW-0862">Zinc</keyword>
<comment type="catalytic activity">
    <reaction evidence="7">
        <text>Hydrolysis of oligopeptides, with broad specificity. Gly or Ala commonly occur as P1 or P1' residues, but more distant residues are also important, as is shown by the fact that Z-Gly-Pro-Gly-|-Gly-Pro-Ala is cleaved, but not Z-(Gly)(5).</text>
        <dbReference type="EC" id="3.4.24.70"/>
    </reaction>
</comment>
<dbReference type="PANTHER" id="PTHR43660">
    <property type="entry name" value="DIPEPTIDYL CARBOXYPEPTIDASE"/>
    <property type="match status" value="1"/>
</dbReference>
<dbReference type="InterPro" id="IPR024077">
    <property type="entry name" value="Neurolysin/TOP_dom2"/>
</dbReference>
<evidence type="ECO:0000256" key="4">
    <source>
        <dbReference type="ARBA" id="ARBA00022801"/>
    </source>
</evidence>
<evidence type="ECO:0000259" key="10">
    <source>
        <dbReference type="Pfam" id="PF01432"/>
    </source>
</evidence>
<evidence type="ECO:0000313" key="12">
    <source>
        <dbReference type="EMBL" id="RIH79599.1"/>
    </source>
</evidence>
<dbReference type="EC" id="3.4.24.70" evidence="8"/>
<dbReference type="CDD" id="cd06456">
    <property type="entry name" value="M3A_DCP"/>
    <property type="match status" value="1"/>
</dbReference>
<evidence type="ECO:0000256" key="2">
    <source>
        <dbReference type="ARBA" id="ARBA00022670"/>
    </source>
</evidence>
<evidence type="ECO:0000256" key="6">
    <source>
        <dbReference type="ARBA" id="ARBA00023049"/>
    </source>
</evidence>
<comment type="cofactor">
    <cofactor evidence="9">
        <name>Zn(2+)</name>
        <dbReference type="ChEBI" id="CHEBI:29105"/>
    </cofactor>
    <text evidence="9">Binds 1 zinc ion.</text>
</comment>
<dbReference type="GO" id="GO:0005829">
    <property type="term" value="C:cytosol"/>
    <property type="evidence" value="ECO:0007669"/>
    <property type="project" value="UniProtKB-ARBA"/>
</dbReference>
<comment type="caution">
    <text evidence="12">The sequence shown here is derived from an EMBL/GenBank/DDBJ whole genome shotgun (WGS) entry which is preliminary data.</text>
</comment>
<dbReference type="RefSeq" id="WP_027886348.1">
    <property type="nucleotide sequence ID" value="NZ_JBHSXZ010000035.1"/>
</dbReference>
<dbReference type="Pfam" id="PF01432">
    <property type="entry name" value="Peptidase_M3"/>
    <property type="match status" value="1"/>
</dbReference>
<accession>A0A399E8U1</accession>
<keyword evidence="2 9" id="KW-0645">Protease</keyword>
<feature type="domain" description="Oligopeptidase A N-terminal" evidence="11">
    <location>
        <begin position="27"/>
        <end position="150"/>
    </location>
</feature>
<dbReference type="GO" id="GO:0006508">
    <property type="term" value="P:proteolysis"/>
    <property type="evidence" value="ECO:0007669"/>
    <property type="project" value="UniProtKB-KW"/>
</dbReference>
<name>A0A399E8U1_9DEIN</name>